<comment type="caution">
    <text evidence="1">The sequence shown here is derived from an EMBL/GenBank/DDBJ whole genome shotgun (WGS) entry which is preliminary data.</text>
</comment>
<organism evidence="1 2">
    <name type="scientific">Pistacia atlantica</name>
    <dbReference type="NCBI Taxonomy" id="434234"/>
    <lineage>
        <taxon>Eukaryota</taxon>
        <taxon>Viridiplantae</taxon>
        <taxon>Streptophyta</taxon>
        <taxon>Embryophyta</taxon>
        <taxon>Tracheophyta</taxon>
        <taxon>Spermatophyta</taxon>
        <taxon>Magnoliopsida</taxon>
        <taxon>eudicotyledons</taxon>
        <taxon>Gunneridae</taxon>
        <taxon>Pentapetalae</taxon>
        <taxon>rosids</taxon>
        <taxon>malvids</taxon>
        <taxon>Sapindales</taxon>
        <taxon>Anacardiaceae</taxon>
        <taxon>Pistacia</taxon>
    </lineage>
</organism>
<evidence type="ECO:0000313" key="2">
    <source>
        <dbReference type="Proteomes" id="UP001164250"/>
    </source>
</evidence>
<sequence length="79" mass="8317">MSFGASATVYQDGFRPATPGNIPGVVGHKHVKEEEDVESKFEADHSLKFNGGHSDPGYNSRPTTPGHGPGVNKSAEPKA</sequence>
<accession>A0ACC1ANX2</accession>
<dbReference type="EMBL" id="CM047905">
    <property type="protein sequence ID" value="KAJ0088343.1"/>
    <property type="molecule type" value="Genomic_DNA"/>
</dbReference>
<reference evidence="2" key="1">
    <citation type="journal article" date="2023" name="G3 (Bethesda)">
        <title>Genome assembly and association tests identify interacting loci associated with vigor, precocity, and sex in interspecific pistachio rootstocks.</title>
        <authorList>
            <person name="Palmer W."/>
            <person name="Jacygrad E."/>
            <person name="Sagayaradj S."/>
            <person name="Cavanaugh K."/>
            <person name="Han R."/>
            <person name="Bertier L."/>
            <person name="Beede B."/>
            <person name="Kafkas S."/>
            <person name="Golino D."/>
            <person name="Preece J."/>
            <person name="Michelmore R."/>
        </authorList>
    </citation>
    <scope>NUCLEOTIDE SEQUENCE [LARGE SCALE GENOMIC DNA]</scope>
</reference>
<protein>
    <submittedName>
        <fullName evidence="1">Uncharacterized protein</fullName>
    </submittedName>
</protein>
<name>A0ACC1ANX2_9ROSI</name>
<evidence type="ECO:0000313" key="1">
    <source>
        <dbReference type="EMBL" id="KAJ0088343.1"/>
    </source>
</evidence>
<proteinExistence type="predicted"/>
<dbReference type="Proteomes" id="UP001164250">
    <property type="component" value="Chromosome 9"/>
</dbReference>
<gene>
    <name evidence="1" type="ORF">Patl1_31385</name>
</gene>
<keyword evidence="2" id="KW-1185">Reference proteome</keyword>